<evidence type="ECO:0000313" key="4">
    <source>
        <dbReference type="Proteomes" id="UP000011715"/>
    </source>
</evidence>
<dbReference type="InterPro" id="IPR023606">
    <property type="entry name" value="CoA-Trfase_III_dom_1_sf"/>
</dbReference>
<dbReference type="STRING" id="644358.A0A0C4EG38"/>
<reference evidence="4" key="1">
    <citation type="submission" date="2010-05" db="EMBL/GenBank/DDBJ databases">
        <title>The genome sequence of Magnaporthe poae strain ATCC 64411.</title>
        <authorList>
            <person name="Ma L.-J."/>
            <person name="Dead R."/>
            <person name="Young S."/>
            <person name="Zeng Q."/>
            <person name="Koehrsen M."/>
            <person name="Alvarado L."/>
            <person name="Berlin A."/>
            <person name="Chapman S.B."/>
            <person name="Chen Z."/>
            <person name="Freedman E."/>
            <person name="Gellesch M."/>
            <person name="Goldberg J."/>
            <person name="Griggs A."/>
            <person name="Gujja S."/>
            <person name="Heilman E.R."/>
            <person name="Heiman D."/>
            <person name="Hepburn T."/>
            <person name="Howarth C."/>
            <person name="Jen D."/>
            <person name="Larson L."/>
            <person name="Mehta T."/>
            <person name="Neiman D."/>
            <person name="Pearson M."/>
            <person name="Roberts A."/>
            <person name="Saif S."/>
            <person name="Shea T."/>
            <person name="Shenoy N."/>
            <person name="Sisk P."/>
            <person name="Stolte C."/>
            <person name="Sykes S."/>
            <person name="Walk T."/>
            <person name="White J."/>
            <person name="Yandava C."/>
            <person name="Haas B."/>
            <person name="Nusbaum C."/>
            <person name="Birren B."/>
        </authorList>
    </citation>
    <scope>NUCLEOTIDE SEQUENCE [LARGE SCALE GENOMIC DNA]</scope>
    <source>
        <strain evidence="4">ATCC 64411 / 73-15</strain>
    </source>
</reference>
<keyword evidence="4" id="KW-1185">Reference proteome</keyword>
<evidence type="ECO:0000313" key="2">
    <source>
        <dbReference type="EMBL" id="KLU92900.1"/>
    </source>
</evidence>
<dbReference type="PANTHER" id="PTHR48229:SF1">
    <property type="entry name" value="ALPHA METHYLACYL-COA RACEMASE-RELATED"/>
    <property type="match status" value="1"/>
</dbReference>
<proteinExistence type="predicted"/>
<dbReference type="VEuPathDB" id="FungiDB:MAPG_11755"/>
<reference evidence="2" key="3">
    <citation type="submission" date="2011-03" db="EMBL/GenBank/DDBJ databases">
        <title>Annotation of Magnaporthe poae ATCC 64411.</title>
        <authorList>
            <person name="Ma L.-J."/>
            <person name="Dead R."/>
            <person name="Young S.K."/>
            <person name="Zeng Q."/>
            <person name="Gargeya S."/>
            <person name="Fitzgerald M."/>
            <person name="Haas B."/>
            <person name="Abouelleil A."/>
            <person name="Alvarado L."/>
            <person name="Arachchi H.M."/>
            <person name="Berlin A."/>
            <person name="Brown A."/>
            <person name="Chapman S.B."/>
            <person name="Chen Z."/>
            <person name="Dunbar C."/>
            <person name="Freedman E."/>
            <person name="Gearin G."/>
            <person name="Gellesch M."/>
            <person name="Goldberg J."/>
            <person name="Griggs A."/>
            <person name="Gujja S."/>
            <person name="Heiman D."/>
            <person name="Howarth C."/>
            <person name="Larson L."/>
            <person name="Lui A."/>
            <person name="MacDonald P.J.P."/>
            <person name="Mehta T."/>
            <person name="Montmayeur A."/>
            <person name="Murphy C."/>
            <person name="Neiman D."/>
            <person name="Pearson M."/>
            <person name="Priest M."/>
            <person name="Roberts A."/>
            <person name="Saif S."/>
            <person name="Shea T."/>
            <person name="Shenoy N."/>
            <person name="Sisk P."/>
            <person name="Stolte C."/>
            <person name="Sykes S."/>
            <person name="Yandava C."/>
            <person name="Wortman J."/>
            <person name="Nusbaum C."/>
            <person name="Birren B."/>
        </authorList>
    </citation>
    <scope>NUCLEOTIDE SEQUENCE</scope>
    <source>
        <strain evidence="2">ATCC 64411</strain>
    </source>
</reference>
<accession>A0A0C4EG38</accession>
<dbReference type="Gene3D" id="3.40.50.10540">
    <property type="entry name" value="Crotonobetainyl-coa:carnitine coa-transferase, domain 1"/>
    <property type="match status" value="1"/>
</dbReference>
<dbReference type="EnsemblFungi" id="MAPG_11755T0">
    <property type="protein sequence ID" value="MAPG_11755T0"/>
    <property type="gene ID" value="MAPG_11755"/>
</dbReference>
<dbReference type="AlphaFoldDB" id="A0A0C4EG38"/>
<dbReference type="EMBL" id="ADBL01002944">
    <property type="status" value="NOT_ANNOTATED_CDS"/>
    <property type="molecule type" value="Genomic_DNA"/>
</dbReference>
<sequence>MGLDEPVVPPFPISDYGTGCMGAIAALTGLYRRATEGGSWHGRVSLLHHDILLFKMGRYPEEVQRMLLQRSSASANGTNGTNGTTKNGHRGEDARGQFLSMTHSNSVDQVSGAALAWMRHKYPAFFERELPGMTERWRSAAYGAEVTVVQPVVRLDGVEFGFARASRPNGSDEATWDGFGGPGDDVRLG</sequence>
<organism evidence="3 4">
    <name type="scientific">Magnaporthiopsis poae (strain ATCC 64411 / 73-15)</name>
    <name type="common">Kentucky bluegrass fungus</name>
    <name type="synonym">Magnaporthe poae</name>
    <dbReference type="NCBI Taxonomy" id="644358"/>
    <lineage>
        <taxon>Eukaryota</taxon>
        <taxon>Fungi</taxon>
        <taxon>Dikarya</taxon>
        <taxon>Ascomycota</taxon>
        <taxon>Pezizomycotina</taxon>
        <taxon>Sordariomycetes</taxon>
        <taxon>Sordariomycetidae</taxon>
        <taxon>Magnaporthales</taxon>
        <taxon>Magnaporthaceae</taxon>
        <taxon>Magnaporthiopsis</taxon>
    </lineage>
</organism>
<protein>
    <submittedName>
        <fullName evidence="2 3">Uncharacterized protein</fullName>
    </submittedName>
</protein>
<dbReference type="Proteomes" id="UP000011715">
    <property type="component" value="Unassembled WGS sequence"/>
</dbReference>
<reference evidence="2" key="2">
    <citation type="submission" date="2010-05" db="EMBL/GenBank/DDBJ databases">
        <title>The Genome Sequence of Magnaporthe poae strain ATCC 64411.</title>
        <authorList>
            <consortium name="The Broad Institute Genome Sequencing Platform"/>
            <consortium name="Broad Institute Genome Sequencing Center for Infectious Disease"/>
            <person name="Ma L.-J."/>
            <person name="Dead R."/>
            <person name="Young S."/>
            <person name="Zeng Q."/>
            <person name="Koehrsen M."/>
            <person name="Alvarado L."/>
            <person name="Berlin A."/>
            <person name="Chapman S.B."/>
            <person name="Chen Z."/>
            <person name="Freedman E."/>
            <person name="Gellesch M."/>
            <person name="Goldberg J."/>
            <person name="Griggs A."/>
            <person name="Gujja S."/>
            <person name="Heilman E.R."/>
            <person name="Heiman D."/>
            <person name="Hepburn T."/>
            <person name="Howarth C."/>
            <person name="Jen D."/>
            <person name="Larson L."/>
            <person name="Mehta T."/>
            <person name="Neiman D."/>
            <person name="Pearson M."/>
            <person name="Roberts A."/>
            <person name="Saif S."/>
            <person name="Shea T."/>
            <person name="Shenoy N."/>
            <person name="Sisk P."/>
            <person name="Stolte C."/>
            <person name="Sykes S."/>
            <person name="Walk T."/>
            <person name="White J."/>
            <person name="Yandava C."/>
            <person name="Haas B."/>
            <person name="Nusbaum C."/>
            <person name="Birren B."/>
        </authorList>
    </citation>
    <scope>NUCLEOTIDE SEQUENCE</scope>
    <source>
        <strain evidence="2">ATCC 64411</strain>
    </source>
</reference>
<name>A0A0C4EG38_MAGP6</name>
<reference evidence="3" key="4">
    <citation type="journal article" date="2015" name="G3 (Bethesda)">
        <title>Genome sequences of three phytopathogenic species of the Magnaporthaceae family of fungi.</title>
        <authorList>
            <person name="Okagaki L.H."/>
            <person name="Nunes C.C."/>
            <person name="Sailsbery J."/>
            <person name="Clay B."/>
            <person name="Brown D."/>
            <person name="John T."/>
            <person name="Oh Y."/>
            <person name="Young N."/>
            <person name="Fitzgerald M."/>
            <person name="Haas B.J."/>
            <person name="Zeng Q."/>
            <person name="Young S."/>
            <person name="Adiconis X."/>
            <person name="Fan L."/>
            <person name="Levin J.Z."/>
            <person name="Mitchell T.K."/>
            <person name="Okubara P.A."/>
            <person name="Farman M.L."/>
            <person name="Kohn L.M."/>
            <person name="Birren B."/>
            <person name="Ma L.-J."/>
            <person name="Dean R.A."/>
        </authorList>
    </citation>
    <scope>NUCLEOTIDE SEQUENCE</scope>
    <source>
        <strain evidence="3">ATCC 64411 / 73-15</strain>
    </source>
</reference>
<feature type="region of interest" description="Disordered" evidence="1">
    <location>
        <begin position="72"/>
        <end position="93"/>
    </location>
</feature>
<dbReference type="OrthoDB" id="2308815at2759"/>
<dbReference type="PANTHER" id="PTHR48229">
    <property type="entry name" value="CAIB/BAIF FAMILY ENZYME (AFU_ORTHOLOGUE AFUA_1G05360)-RELATED"/>
    <property type="match status" value="1"/>
</dbReference>
<dbReference type="EMBL" id="GL877015">
    <property type="protein sequence ID" value="KLU92900.1"/>
    <property type="molecule type" value="Genomic_DNA"/>
</dbReference>
<dbReference type="eggNOG" id="KOG3957">
    <property type="taxonomic scope" value="Eukaryota"/>
</dbReference>
<evidence type="ECO:0000313" key="3">
    <source>
        <dbReference type="EnsemblFungi" id="MAPG_11755T0"/>
    </source>
</evidence>
<reference evidence="3" key="5">
    <citation type="submission" date="2015-06" db="UniProtKB">
        <authorList>
            <consortium name="EnsemblFungi"/>
        </authorList>
    </citation>
    <scope>IDENTIFICATION</scope>
    <source>
        <strain evidence="3">ATCC 64411</strain>
    </source>
</reference>
<dbReference type="SUPFAM" id="SSF89796">
    <property type="entry name" value="CoA-transferase family III (CaiB/BaiF)"/>
    <property type="match status" value="1"/>
</dbReference>
<gene>
    <name evidence="2" type="ORF">MAPG_11755</name>
</gene>
<dbReference type="InterPro" id="IPR052985">
    <property type="entry name" value="CoA-trans_III_biosynth/detox"/>
</dbReference>
<feature type="compositionally biased region" description="Low complexity" evidence="1">
    <location>
        <begin position="76"/>
        <end position="86"/>
    </location>
</feature>
<evidence type="ECO:0000256" key="1">
    <source>
        <dbReference type="SAM" id="MobiDB-lite"/>
    </source>
</evidence>
<feature type="region of interest" description="Disordered" evidence="1">
    <location>
        <begin position="167"/>
        <end position="189"/>
    </location>
</feature>